<protein>
    <submittedName>
        <fullName evidence="3">Uncharacterized protein</fullName>
    </submittedName>
</protein>
<evidence type="ECO:0000256" key="1">
    <source>
        <dbReference type="SAM" id="MobiDB-lite"/>
    </source>
</evidence>
<name>A0A1I8C0L1_MELHA</name>
<organism evidence="2 3">
    <name type="scientific">Meloidogyne hapla</name>
    <name type="common">Root-knot nematode worm</name>
    <dbReference type="NCBI Taxonomy" id="6305"/>
    <lineage>
        <taxon>Eukaryota</taxon>
        <taxon>Metazoa</taxon>
        <taxon>Ecdysozoa</taxon>
        <taxon>Nematoda</taxon>
        <taxon>Chromadorea</taxon>
        <taxon>Rhabditida</taxon>
        <taxon>Tylenchina</taxon>
        <taxon>Tylenchomorpha</taxon>
        <taxon>Tylenchoidea</taxon>
        <taxon>Meloidogynidae</taxon>
        <taxon>Meloidogyninae</taxon>
        <taxon>Meloidogyne</taxon>
    </lineage>
</organism>
<feature type="region of interest" description="Disordered" evidence="1">
    <location>
        <begin position="87"/>
        <end position="114"/>
    </location>
</feature>
<proteinExistence type="predicted"/>
<evidence type="ECO:0000313" key="2">
    <source>
        <dbReference type="Proteomes" id="UP000095281"/>
    </source>
</evidence>
<reference evidence="3" key="1">
    <citation type="submission" date="2016-11" db="UniProtKB">
        <authorList>
            <consortium name="WormBaseParasite"/>
        </authorList>
    </citation>
    <scope>IDENTIFICATION</scope>
</reference>
<dbReference type="WBParaSite" id="MhA1_Contig841.frz3.gene18">
    <property type="protein sequence ID" value="MhA1_Contig841.frz3.gene18"/>
    <property type="gene ID" value="MhA1_Contig841.frz3.gene18"/>
</dbReference>
<keyword evidence="2" id="KW-1185">Reference proteome</keyword>
<accession>A0A1I8C0L1</accession>
<evidence type="ECO:0000313" key="3">
    <source>
        <dbReference type="WBParaSite" id="MhA1_Contig841.frz3.gene18"/>
    </source>
</evidence>
<sequence length="227" mass="26166">MNNNNKSSLLKPKVVIIPPSSSSISSSTSSFSLEKKPLISQRNAQLRAKFFGLIPNNEEIIYADEDDLLIFSNGTNNLGRREKHPIRSTQINTPSHPSPSSQQKHQNNSFNHNKFSLNKNKEKWKQFNSLLDCQKCNNCWNRAKAVVHDYISGAVSSVGQNLNKFRHRRNKYWSTSEGTTSSDEEKETKEQIKDTCYCVKKDCGFLYTSSRKWVDIFKILDIFEEFY</sequence>
<dbReference type="AlphaFoldDB" id="A0A1I8C0L1"/>
<feature type="compositionally biased region" description="Low complexity" evidence="1">
    <location>
        <begin position="94"/>
        <end position="109"/>
    </location>
</feature>
<dbReference type="Proteomes" id="UP000095281">
    <property type="component" value="Unplaced"/>
</dbReference>